<comment type="subcellular location">
    <subcellularLocation>
        <location evidence="1">Cell outer membrane</location>
        <topology evidence="1">Multi-pass membrane protein</topology>
    </subcellularLocation>
</comment>
<dbReference type="EMBL" id="CP060414">
    <property type="protein sequence ID" value="QNT58510.1"/>
    <property type="molecule type" value="Genomic_DNA"/>
</dbReference>
<evidence type="ECO:0000313" key="18">
    <source>
        <dbReference type="Proteomes" id="UP000516412"/>
    </source>
</evidence>
<name>A0A7H1MA45_9NEIS</name>
<dbReference type="GO" id="GO:0015159">
    <property type="term" value="F:polysaccharide transmembrane transporter activity"/>
    <property type="evidence" value="ECO:0007669"/>
    <property type="project" value="InterPro"/>
</dbReference>
<evidence type="ECO:0000256" key="10">
    <source>
        <dbReference type="ARBA" id="ARBA00023114"/>
    </source>
</evidence>
<dbReference type="InterPro" id="IPR049712">
    <property type="entry name" value="Poly_export"/>
</dbReference>
<keyword evidence="13" id="KW-0998">Cell outer membrane</keyword>
<keyword evidence="7" id="KW-0732">Signal</keyword>
<evidence type="ECO:0000256" key="8">
    <source>
        <dbReference type="ARBA" id="ARBA00023047"/>
    </source>
</evidence>
<feature type="domain" description="SLBB" evidence="16">
    <location>
        <begin position="178"/>
        <end position="256"/>
    </location>
</feature>
<dbReference type="Proteomes" id="UP000516412">
    <property type="component" value="Chromosome"/>
</dbReference>
<keyword evidence="11" id="KW-0472">Membrane</keyword>
<evidence type="ECO:0000256" key="9">
    <source>
        <dbReference type="ARBA" id="ARBA00023065"/>
    </source>
</evidence>
<feature type="domain" description="SLBB" evidence="16">
    <location>
        <begin position="263"/>
        <end position="348"/>
    </location>
</feature>
<evidence type="ECO:0000256" key="7">
    <source>
        <dbReference type="ARBA" id="ARBA00022729"/>
    </source>
</evidence>
<dbReference type="GO" id="GO:0015288">
    <property type="term" value="F:porin activity"/>
    <property type="evidence" value="ECO:0007669"/>
    <property type="project" value="UniProtKB-KW"/>
</dbReference>
<sequence>MNIFQPSAIGLSLLALTLAGCTVIPGSGLSARGKTVVYENGESKADTRLNRLISIRPVTPGLIERMEEAPRRALSNPALERQKSAYRYRIGSGDVLNILVWHHPDLNTPAADSPNPDSKQVSNGAWVDEAGYLAYPLAGRIYARGKTLPELQSLLTARLKRYIKNPQVSVNVAEFRSQRVSVSGAVGKPGQLPLTNVPLTLVDAIDQAGGAAANADTDNIKWTHNGTERTVSLQDIRQYGDLSQNLLLGAGDMVYVPTNENSRIYVMGEVGKQASLPLGNYGLTLTQALGNAGGINQVTANASGVFVIRNMPDDREKPIHVYQLNLKDASAYALANRFKLRANDTVFVTAAPVARWNRVVSQVTASISNIYYIDNIFGGQ</sequence>
<comment type="similarity">
    <text evidence="2">Belongs to the BexD/CtrA/VexA family.</text>
</comment>
<proteinExistence type="inferred from homology"/>
<keyword evidence="5" id="KW-0762">Sugar transport</keyword>
<evidence type="ECO:0000256" key="11">
    <source>
        <dbReference type="ARBA" id="ARBA00023136"/>
    </source>
</evidence>
<dbReference type="PANTHER" id="PTHR33619:SF3">
    <property type="entry name" value="POLYSACCHARIDE EXPORT PROTEIN GFCE-RELATED"/>
    <property type="match status" value="1"/>
</dbReference>
<keyword evidence="9" id="KW-0406">Ion transport</keyword>
<evidence type="ECO:0000256" key="1">
    <source>
        <dbReference type="ARBA" id="ARBA00004571"/>
    </source>
</evidence>
<dbReference type="Pfam" id="PF22461">
    <property type="entry name" value="SLBB_2"/>
    <property type="match status" value="2"/>
</dbReference>
<keyword evidence="10" id="KW-0626">Porin</keyword>
<evidence type="ECO:0000256" key="6">
    <source>
        <dbReference type="ARBA" id="ARBA00022692"/>
    </source>
</evidence>
<reference evidence="17" key="1">
    <citation type="submission" date="2024-06" db="EMBL/GenBank/DDBJ databases">
        <title>Complete Genome Sequence of mouse commensal type strain Neisseria musculi.</title>
        <authorList>
            <person name="Thapa E."/>
            <person name="Aluvathingal J."/>
            <person name="Nadendla S."/>
            <person name="Mehta A."/>
            <person name="Tettelin H."/>
            <person name="Weyand N.J."/>
        </authorList>
    </citation>
    <scope>NUCLEOTIDE SEQUENCE</scope>
    <source>
        <strain evidence="17">NW831</strain>
    </source>
</reference>
<dbReference type="Gene3D" id="3.30.1950.10">
    <property type="entry name" value="wza like domain"/>
    <property type="match status" value="1"/>
</dbReference>
<dbReference type="GO" id="GO:0046930">
    <property type="term" value="C:pore complex"/>
    <property type="evidence" value="ECO:0007669"/>
    <property type="project" value="UniProtKB-KW"/>
</dbReference>
<keyword evidence="18" id="KW-1185">Reference proteome</keyword>
<evidence type="ECO:0000256" key="2">
    <source>
        <dbReference type="ARBA" id="ARBA00009450"/>
    </source>
</evidence>
<evidence type="ECO:0000259" key="16">
    <source>
        <dbReference type="Pfam" id="PF22461"/>
    </source>
</evidence>
<dbReference type="Gene3D" id="1.20.5.70">
    <property type="match status" value="1"/>
</dbReference>
<evidence type="ECO:0000256" key="5">
    <source>
        <dbReference type="ARBA" id="ARBA00022597"/>
    </source>
</evidence>
<dbReference type="KEGG" id="nmus:H7A79_1742"/>
<feature type="domain" description="Polysaccharide export protein N-terminal" evidence="15">
    <location>
        <begin position="83"/>
        <end position="172"/>
    </location>
</feature>
<dbReference type="RefSeq" id="WP_377057706.1">
    <property type="nucleotide sequence ID" value="NZ_CP060414.2"/>
</dbReference>
<dbReference type="GO" id="GO:0009279">
    <property type="term" value="C:cell outer membrane"/>
    <property type="evidence" value="ECO:0007669"/>
    <property type="project" value="UniProtKB-SubCell"/>
</dbReference>
<keyword evidence="12" id="KW-0564">Palmitate</keyword>
<protein>
    <submittedName>
        <fullName evidence="17">Polysaccharide biosynthesis/export family protein</fullName>
    </submittedName>
</protein>
<dbReference type="NCBIfam" id="NF011658">
    <property type="entry name" value="PRK15078.1"/>
    <property type="match status" value="1"/>
</dbReference>
<evidence type="ECO:0000313" key="17">
    <source>
        <dbReference type="EMBL" id="QNT58510.1"/>
    </source>
</evidence>
<dbReference type="InterPro" id="IPR003715">
    <property type="entry name" value="Poly_export_N"/>
</dbReference>
<dbReference type="GO" id="GO:0006811">
    <property type="term" value="P:monoatomic ion transport"/>
    <property type="evidence" value="ECO:0007669"/>
    <property type="project" value="UniProtKB-KW"/>
</dbReference>
<dbReference type="Pfam" id="PF02563">
    <property type="entry name" value="Poly_export"/>
    <property type="match status" value="1"/>
</dbReference>
<evidence type="ECO:0000256" key="14">
    <source>
        <dbReference type="ARBA" id="ARBA00023288"/>
    </source>
</evidence>
<organism evidence="17 18">
    <name type="scientific">Neisseria musculi</name>
    <dbReference type="NCBI Taxonomy" id="1815583"/>
    <lineage>
        <taxon>Bacteria</taxon>
        <taxon>Pseudomonadati</taxon>
        <taxon>Pseudomonadota</taxon>
        <taxon>Betaproteobacteria</taxon>
        <taxon>Neisseriales</taxon>
        <taxon>Neisseriaceae</taxon>
        <taxon>Neisseria</taxon>
    </lineage>
</organism>
<keyword evidence="8" id="KW-0625">Polysaccharide transport</keyword>
<dbReference type="InterPro" id="IPR054765">
    <property type="entry name" value="SLBB_dom"/>
</dbReference>
<dbReference type="AlphaFoldDB" id="A0A7H1MA45"/>
<evidence type="ECO:0000256" key="4">
    <source>
        <dbReference type="ARBA" id="ARBA00022452"/>
    </source>
</evidence>
<keyword evidence="14" id="KW-0449">Lipoprotein</keyword>
<evidence type="ECO:0000256" key="12">
    <source>
        <dbReference type="ARBA" id="ARBA00023139"/>
    </source>
</evidence>
<accession>A0A7H1MA45</accession>
<evidence type="ECO:0000256" key="13">
    <source>
        <dbReference type="ARBA" id="ARBA00023237"/>
    </source>
</evidence>
<keyword evidence="3" id="KW-0813">Transport</keyword>
<evidence type="ECO:0000259" key="15">
    <source>
        <dbReference type="Pfam" id="PF02563"/>
    </source>
</evidence>
<keyword evidence="4" id="KW-1134">Transmembrane beta strand</keyword>
<dbReference type="Gene3D" id="3.10.560.10">
    <property type="entry name" value="Outer membrane lipoprotein wza domain like"/>
    <property type="match status" value="2"/>
</dbReference>
<keyword evidence="6" id="KW-0812">Transmembrane</keyword>
<gene>
    <name evidence="17" type="ORF">H7A79_1742</name>
</gene>
<dbReference type="PANTHER" id="PTHR33619">
    <property type="entry name" value="POLYSACCHARIDE EXPORT PROTEIN GFCE-RELATED"/>
    <property type="match status" value="1"/>
</dbReference>
<evidence type="ECO:0000256" key="3">
    <source>
        <dbReference type="ARBA" id="ARBA00022448"/>
    </source>
</evidence>